<feature type="domain" description="Rho-GAP" evidence="3">
    <location>
        <begin position="434"/>
        <end position="671"/>
    </location>
</feature>
<dbReference type="InterPro" id="IPR036865">
    <property type="entry name" value="CRAL-TRIO_dom_sf"/>
</dbReference>
<dbReference type="PROSITE" id="PS50238">
    <property type="entry name" value="RHOGAP"/>
    <property type="match status" value="1"/>
</dbReference>
<dbReference type="CDD" id="cd00159">
    <property type="entry name" value="RhoGAP"/>
    <property type="match status" value="1"/>
</dbReference>
<feature type="region of interest" description="Disordered" evidence="1">
    <location>
        <begin position="146"/>
        <end position="181"/>
    </location>
</feature>
<dbReference type="SUPFAM" id="SSF52087">
    <property type="entry name" value="CRAL/TRIO domain"/>
    <property type="match status" value="1"/>
</dbReference>
<sequence>MLASSATPVIWTTSAIAHQVKMADEDGHDEPSFVLLSEEISSCVRFHEQPFPPPNSTIWSCMRCTDHLASRVTRQTVIAHFKQLHSPYAFYDPIEDVDYFYFPQSYEIPARQKVRLPFNGPYRCMRCPEHLNKRLLSRNAVHTHLKDKHGVRAPTESDWKSVEVGSEEDEEVPEPAMPPPSFNLKQKLAALSLGPSSPSSPHSLSYGPMRNGNGHDIYANSPTSPTSKRKLFNPQSWLKKSQEAFGTFRGERGEVRLSYDEEEKRMVQEVLGKMIFQAGVDFETRPMVVLNASALPDPEIVSYDLLLARILSYLDLYVEADYTVVFFAAGSKHAPNWNWVWKAYRSLSRKYRKNLKQLYIVHSSFFSKMLFSLAGAIISPKFFRKLTYITTLSELAEHVPLTQIDVPPAVYQENLKHERKITLPVPIRSSTFGVPLEDIMGYDGEKGGIPRVVRDAIQFLRDSGMQDEGLFRRSPSSALLRAAQDAYDRGNVVSLETFGDPHLAAVLIKKYLRDLPDPIFPESTYNVIRQCPVPLGSRPQHIDHEAELAAVQYVRDVILPELVPCAYILLSNVLHLLHDVSLRSVTNRMDAFNLAIVISPNLVKSPNPMRDVMMCSVPVATTMAGVDSDMSTSGFSNTFHPDDGAAGATSEGKTTLGMVIALCIRRYYEIFDEVVDRSEAIPPWRALRNQGIVGDGTSDGSGSPKQPTYVLGDEEDLDDDLDADGHPHPASPTHPHMSAAAGPSNGRGTKRHKNTLSNASSARSPFRNSISSSPSAWNANGSSGATTRAAPSSLSPPKGQAYATHGKAKSLISIEKSGLSSILVNGTVKRGSIAIGRGTTRKGSGAAVEAVGVTAEGFFTPPGGDSSIPPVPKLPPRVAEFASSTVVKSEAEEPVLSLSERRKIFEGGT</sequence>
<feature type="region of interest" description="Disordered" evidence="1">
    <location>
        <begin position="692"/>
        <end position="802"/>
    </location>
</feature>
<dbReference type="AlphaFoldDB" id="A0A9W8JS81"/>
<dbReference type="Gene3D" id="3.40.525.10">
    <property type="entry name" value="CRAL-TRIO lipid binding domain"/>
    <property type="match status" value="1"/>
</dbReference>
<dbReference type="Proteomes" id="UP001148786">
    <property type="component" value="Unassembled WGS sequence"/>
</dbReference>
<evidence type="ECO:0000256" key="1">
    <source>
        <dbReference type="SAM" id="MobiDB-lite"/>
    </source>
</evidence>
<feature type="domain" description="CRAL-TRIO" evidence="2">
    <location>
        <begin position="263"/>
        <end position="418"/>
    </location>
</feature>
<dbReference type="OrthoDB" id="19923at2759"/>
<dbReference type="GO" id="GO:0007264">
    <property type="term" value="P:small GTPase-mediated signal transduction"/>
    <property type="evidence" value="ECO:0007669"/>
    <property type="project" value="TreeGrafter"/>
</dbReference>
<organism evidence="4 5">
    <name type="scientific">Agrocybe chaxingu</name>
    <dbReference type="NCBI Taxonomy" id="84603"/>
    <lineage>
        <taxon>Eukaryota</taxon>
        <taxon>Fungi</taxon>
        <taxon>Dikarya</taxon>
        <taxon>Basidiomycota</taxon>
        <taxon>Agaricomycotina</taxon>
        <taxon>Agaricomycetes</taxon>
        <taxon>Agaricomycetidae</taxon>
        <taxon>Agaricales</taxon>
        <taxon>Agaricineae</taxon>
        <taxon>Strophariaceae</taxon>
        <taxon>Agrocybe</taxon>
    </lineage>
</organism>
<name>A0A9W8JS81_9AGAR</name>
<gene>
    <name evidence="4" type="ORF">NLJ89_g9558</name>
</gene>
<dbReference type="Pfam" id="PF13716">
    <property type="entry name" value="CRAL_TRIO_2"/>
    <property type="match status" value="1"/>
</dbReference>
<dbReference type="InterPro" id="IPR001251">
    <property type="entry name" value="CRAL-TRIO_dom"/>
</dbReference>
<dbReference type="GO" id="GO:0005737">
    <property type="term" value="C:cytoplasm"/>
    <property type="evidence" value="ECO:0007669"/>
    <property type="project" value="TreeGrafter"/>
</dbReference>
<dbReference type="Gene3D" id="1.10.555.10">
    <property type="entry name" value="Rho GTPase activation protein"/>
    <property type="match status" value="1"/>
</dbReference>
<keyword evidence="5" id="KW-1185">Reference proteome</keyword>
<feature type="compositionally biased region" description="Acidic residues" evidence="1">
    <location>
        <begin position="712"/>
        <end position="722"/>
    </location>
</feature>
<dbReference type="EMBL" id="JANKHO010001513">
    <property type="protein sequence ID" value="KAJ3500965.1"/>
    <property type="molecule type" value="Genomic_DNA"/>
</dbReference>
<evidence type="ECO:0000313" key="5">
    <source>
        <dbReference type="Proteomes" id="UP001148786"/>
    </source>
</evidence>
<dbReference type="SUPFAM" id="SSF48350">
    <property type="entry name" value="GTPase activation domain, GAP"/>
    <property type="match status" value="1"/>
</dbReference>
<dbReference type="SMART" id="SM00324">
    <property type="entry name" value="RhoGAP"/>
    <property type="match status" value="1"/>
</dbReference>
<dbReference type="CDD" id="cd00170">
    <property type="entry name" value="SEC14"/>
    <property type="match status" value="1"/>
</dbReference>
<proteinExistence type="predicted"/>
<comment type="caution">
    <text evidence="4">The sequence shown here is derived from an EMBL/GenBank/DDBJ whole genome shotgun (WGS) entry which is preliminary data.</text>
</comment>
<dbReference type="PANTHER" id="PTHR45808">
    <property type="entry name" value="RHO GTPASE-ACTIVATING PROTEIN 68F"/>
    <property type="match status" value="1"/>
</dbReference>
<protein>
    <submittedName>
        <fullName evidence="4">Uncharacterized protein</fullName>
    </submittedName>
</protein>
<feature type="compositionally biased region" description="Low complexity" evidence="1">
    <location>
        <begin position="760"/>
        <end position="776"/>
    </location>
</feature>
<dbReference type="InterPro" id="IPR000198">
    <property type="entry name" value="RhoGAP_dom"/>
</dbReference>
<reference evidence="4" key="1">
    <citation type="submission" date="2022-07" db="EMBL/GenBank/DDBJ databases">
        <title>Genome Sequence of Agrocybe chaxingu.</title>
        <authorList>
            <person name="Buettner E."/>
        </authorList>
    </citation>
    <scope>NUCLEOTIDE SEQUENCE</scope>
    <source>
        <strain evidence="4">MP-N11</strain>
    </source>
</reference>
<dbReference type="PROSITE" id="PS50191">
    <property type="entry name" value="CRAL_TRIO"/>
    <property type="match status" value="1"/>
</dbReference>
<dbReference type="InterPro" id="IPR008936">
    <property type="entry name" value="Rho_GTPase_activation_prot"/>
</dbReference>
<evidence type="ECO:0000313" key="4">
    <source>
        <dbReference type="EMBL" id="KAJ3500965.1"/>
    </source>
</evidence>
<evidence type="ECO:0000259" key="2">
    <source>
        <dbReference type="PROSITE" id="PS50191"/>
    </source>
</evidence>
<accession>A0A9W8JS81</accession>
<dbReference type="GO" id="GO:0005096">
    <property type="term" value="F:GTPase activator activity"/>
    <property type="evidence" value="ECO:0007669"/>
    <property type="project" value="TreeGrafter"/>
</dbReference>
<evidence type="ECO:0000259" key="3">
    <source>
        <dbReference type="PROSITE" id="PS50238"/>
    </source>
</evidence>
<dbReference type="Pfam" id="PF00620">
    <property type="entry name" value="RhoGAP"/>
    <property type="match status" value="1"/>
</dbReference>
<feature type="compositionally biased region" description="Polar residues" evidence="1">
    <location>
        <begin position="777"/>
        <end position="795"/>
    </location>
</feature>
<dbReference type="PANTHER" id="PTHR45808:SF2">
    <property type="entry name" value="RHO GTPASE-ACTIVATING PROTEIN 68F"/>
    <property type="match status" value="1"/>
</dbReference>